<accession>A0ABZ2TK24</accession>
<dbReference type="RefSeq" id="WP_317056153.1">
    <property type="nucleotide sequence ID" value="NZ_CP146606.1"/>
</dbReference>
<name>A0ABZ2TK24_9RHOB</name>
<proteinExistence type="predicted"/>
<dbReference type="Proteomes" id="UP001281305">
    <property type="component" value="Chromosome"/>
</dbReference>
<gene>
    <name evidence="1" type="ORF">RZS32_006220</name>
</gene>
<sequence length="65" mass="7070">MFSPQSRQGGHNQTSNKRQRARMLILVLGLAILTGLAVKGVESPAQDQGFSEPLGWHSFTDITSC</sequence>
<dbReference type="EMBL" id="CP146606">
    <property type="protein sequence ID" value="WYK19455.1"/>
    <property type="molecule type" value="Genomic_DNA"/>
</dbReference>
<keyword evidence="2" id="KW-1185">Reference proteome</keyword>
<organism evidence="1 2">
    <name type="scientific">Roseovarius rhodophyticola</name>
    <dbReference type="NCBI Taxonomy" id="3080827"/>
    <lineage>
        <taxon>Bacteria</taxon>
        <taxon>Pseudomonadati</taxon>
        <taxon>Pseudomonadota</taxon>
        <taxon>Alphaproteobacteria</taxon>
        <taxon>Rhodobacterales</taxon>
        <taxon>Roseobacteraceae</taxon>
        <taxon>Roseovarius</taxon>
    </lineage>
</organism>
<evidence type="ECO:0000313" key="2">
    <source>
        <dbReference type="Proteomes" id="UP001281305"/>
    </source>
</evidence>
<reference evidence="1 2" key="1">
    <citation type="submission" date="2024-02" db="EMBL/GenBank/DDBJ databases">
        <title>Roseovarius strain W115 nov., isolated from a marine algae.</title>
        <authorList>
            <person name="Lee M.W."/>
            <person name="Lee J.K."/>
            <person name="Kim J.M."/>
            <person name="Choi D.G."/>
            <person name="Baek J.H."/>
            <person name="Bayburt H."/>
            <person name="Jung J.J."/>
            <person name="Han D.M."/>
            <person name="Jeon C.O."/>
        </authorList>
    </citation>
    <scope>NUCLEOTIDE SEQUENCE [LARGE SCALE GENOMIC DNA]</scope>
    <source>
        <strain evidence="1 2">W115</strain>
    </source>
</reference>
<protein>
    <submittedName>
        <fullName evidence="1">Uncharacterized protein</fullName>
    </submittedName>
</protein>
<evidence type="ECO:0000313" key="1">
    <source>
        <dbReference type="EMBL" id="WYK19455.1"/>
    </source>
</evidence>